<dbReference type="EC" id="5.1.1.-" evidence="5"/>
<evidence type="ECO:0000313" key="7">
    <source>
        <dbReference type="EMBL" id="WOV88157.1"/>
    </source>
</evidence>
<evidence type="ECO:0000313" key="8">
    <source>
        <dbReference type="Proteomes" id="UP001303902"/>
    </source>
</evidence>
<dbReference type="SUPFAM" id="SSF51604">
    <property type="entry name" value="Enolase C-terminal domain-like"/>
    <property type="match status" value="1"/>
</dbReference>
<evidence type="ECO:0000256" key="4">
    <source>
        <dbReference type="ARBA" id="ARBA00023235"/>
    </source>
</evidence>
<dbReference type="SFLD" id="SFLDG00180">
    <property type="entry name" value="muconate_cycloisomerase"/>
    <property type="match status" value="1"/>
</dbReference>
<evidence type="ECO:0000259" key="6">
    <source>
        <dbReference type="SMART" id="SM00922"/>
    </source>
</evidence>
<evidence type="ECO:0000256" key="5">
    <source>
        <dbReference type="RuleBase" id="RU366006"/>
    </source>
</evidence>
<sequence length="368" mass="40354">MKITKIDVFAARLPLKEPFIISYVRLEDMPTIFVRIETDTGIIGWGEAVPDQNVTGETWESTYQVIHQELAPLLLNENPFSIDKIHQKFTKMILGVPSAKAALDIALYDIMGKAANVPLYQLLGGSSHEVLRVPQVLSIKTPVEMANDAHRYVSEGFRSIKIKVGTDVATDIERIRHVRQAIGDGIQLRVDANQGWNRLETLRIIRETADCQVDWFEQPVIAHDVKSLAEIRAVSPVSIMIDEGVSSTVDLLSVIEHRAADLVNIKLMKAGGIYPALALTSMAAAAGIPCQLGSMVESAIGTMAGAHLAKAQSNIHTNEMVGPLNFTKDVASITFNKDVLQFTDLPGLGIEVDEAYIQEITKFSCVVQ</sequence>
<dbReference type="Pfam" id="PF13378">
    <property type="entry name" value="MR_MLE_C"/>
    <property type="match status" value="1"/>
</dbReference>
<evidence type="ECO:0000256" key="3">
    <source>
        <dbReference type="ARBA" id="ARBA00022842"/>
    </source>
</evidence>
<dbReference type="Gene3D" id="3.30.390.10">
    <property type="entry name" value="Enolase-like, N-terminal domain"/>
    <property type="match status" value="1"/>
</dbReference>
<dbReference type="InterPro" id="IPR034603">
    <property type="entry name" value="Dipeptide_epimerase"/>
</dbReference>
<dbReference type="InterPro" id="IPR029017">
    <property type="entry name" value="Enolase-like_N"/>
</dbReference>
<dbReference type="Pfam" id="PF02746">
    <property type="entry name" value="MR_MLE_N"/>
    <property type="match status" value="1"/>
</dbReference>
<dbReference type="SUPFAM" id="SSF54826">
    <property type="entry name" value="Enolase N-terminal domain-like"/>
    <property type="match status" value="1"/>
</dbReference>
<keyword evidence="3 5" id="KW-0460">Magnesium</keyword>
<dbReference type="SFLD" id="SFLDF00009">
    <property type="entry name" value="o-succinylbenzoate_synthase"/>
    <property type="match status" value="1"/>
</dbReference>
<dbReference type="Gene3D" id="3.20.20.120">
    <property type="entry name" value="Enolase-like C-terminal domain"/>
    <property type="match status" value="1"/>
</dbReference>
<dbReference type="InterPro" id="IPR013341">
    <property type="entry name" value="Mandelate_racemase_N_dom"/>
</dbReference>
<dbReference type="EMBL" id="CP129118">
    <property type="protein sequence ID" value="WOV88157.1"/>
    <property type="molecule type" value="Genomic_DNA"/>
</dbReference>
<feature type="domain" description="Mandelate racemase/muconate lactonizing enzyme C-terminal" evidence="6">
    <location>
        <begin position="142"/>
        <end position="238"/>
    </location>
</feature>
<accession>A0ABZ0L7E6</accession>
<dbReference type="Proteomes" id="UP001303902">
    <property type="component" value="Chromosome"/>
</dbReference>
<proteinExistence type="inferred from homology"/>
<comment type="similarity">
    <text evidence="1 5">Belongs to the mandelate racemase/muconate lactonizing enzyme family.</text>
</comment>
<keyword evidence="2 5" id="KW-0479">Metal-binding</keyword>
<dbReference type="RefSeq" id="WP_317968924.1">
    <property type="nucleotide sequence ID" value="NZ_CP129118.1"/>
</dbReference>
<dbReference type="CDD" id="cd03319">
    <property type="entry name" value="L-Ala-DL-Glu_epimerase"/>
    <property type="match status" value="1"/>
</dbReference>
<reference evidence="7 8" key="1">
    <citation type="submission" date="2023-06" db="EMBL/GenBank/DDBJ databases">
        <title>Sporosarcina sp. nov., isolated from Korean tranditional fermented seafood 'Jeotgal'.</title>
        <authorList>
            <person name="Yang A.I."/>
            <person name="Shin N.-R."/>
        </authorList>
    </citation>
    <scope>NUCLEOTIDE SEQUENCE [LARGE SCALE GENOMIC DNA]</scope>
    <source>
        <strain evidence="7 8">T2O-4</strain>
    </source>
</reference>
<dbReference type="PANTHER" id="PTHR48073">
    <property type="entry name" value="O-SUCCINYLBENZOATE SYNTHASE-RELATED"/>
    <property type="match status" value="1"/>
</dbReference>
<dbReference type="SMART" id="SM00922">
    <property type="entry name" value="MR_MLE"/>
    <property type="match status" value="1"/>
</dbReference>
<name>A0ABZ0L7E6_9BACL</name>
<organism evidence="7 8">
    <name type="scientific">Sporosarcina oncorhynchi</name>
    <dbReference type="NCBI Taxonomy" id="3056444"/>
    <lineage>
        <taxon>Bacteria</taxon>
        <taxon>Bacillati</taxon>
        <taxon>Bacillota</taxon>
        <taxon>Bacilli</taxon>
        <taxon>Bacillales</taxon>
        <taxon>Caryophanaceae</taxon>
        <taxon>Sporosarcina</taxon>
    </lineage>
</organism>
<dbReference type="PROSITE" id="PS00908">
    <property type="entry name" value="MR_MLE_1"/>
    <property type="match status" value="1"/>
</dbReference>
<keyword evidence="4 5" id="KW-0413">Isomerase</keyword>
<keyword evidence="8" id="KW-1185">Reference proteome</keyword>
<gene>
    <name evidence="7" type="ORF">QWT69_03255</name>
</gene>
<protein>
    <recommendedName>
        <fullName evidence="5">Dipeptide epimerase</fullName>
        <ecNumber evidence="5">5.1.1.-</ecNumber>
    </recommendedName>
</protein>
<evidence type="ECO:0000256" key="2">
    <source>
        <dbReference type="ARBA" id="ARBA00022723"/>
    </source>
</evidence>
<comment type="cofactor">
    <cofactor evidence="5">
        <name>Mg(2+)</name>
        <dbReference type="ChEBI" id="CHEBI:18420"/>
    </cofactor>
    <text evidence="5">Binds 1 Mg(2+) ion per subunit.</text>
</comment>
<dbReference type="InterPro" id="IPR018110">
    <property type="entry name" value="Mandel_Rmase/mucon_lact_enz_CS"/>
</dbReference>
<evidence type="ECO:0000256" key="1">
    <source>
        <dbReference type="ARBA" id="ARBA00008031"/>
    </source>
</evidence>
<dbReference type="SFLD" id="SFLDS00001">
    <property type="entry name" value="Enolase"/>
    <property type="match status" value="1"/>
</dbReference>
<dbReference type="InterPro" id="IPR013342">
    <property type="entry name" value="Mandelate_racemase_C"/>
</dbReference>
<dbReference type="PANTHER" id="PTHR48073:SF2">
    <property type="entry name" value="O-SUCCINYLBENZOATE SYNTHASE"/>
    <property type="match status" value="1"/>
</dbReference>
<dbReference type="InterPro" id="IPR029065">
    <property type="entry name" value="Enolase_C-like"/>
</dbReference>
<dbReference type="InterPro" id="IPR036849">
    <property type="entry name" value="Enolase-like_C_sf"/>
</dbReference>